<evidence type="ECO:0000259" key="17">
    <source>
        <dbReference type="PROSITE" id="PS51062"/>
    </source>
</evidence>
<dbReference type="GO" id="GO:0030182">
    <property type="term" value="P:neuron differentiation"/>
    <property type="evidence" value="ECO:0007669"/>
    <property type="project" value="TreeGrafter"/>
</dbReference>
<feature type="binding site" evidence="15">
    <location>
        <position position="157"/>
    </location>
    <ligand>
        <name>chloride</name>
        <dbReference type="ChEBI" id="CHEBI:17996"/>
        <label>2</label>
    </ligand>
</feature>
<keyword evidence="4" id="KW-0963">Cytoplasm</keyword>
<dbReference type="GO" id="GO:0007178">
    <property type="term" value="P:cell surface receptor protein serine/threonine kinase signaling pathway"/>
    <property type="evidence" value="ECO:0007669"/>
    <property type="project" value="UniProtKB-ARBA"/>
</dbReference>
<comment type="subunit">
    <text evidence="13">Interacts with DDX5.</text>
</comment>
<sequence>MNMYHSVYSFFTPIHCVPVIDPSTSRRFSPPSSSLQPVPVKMSEVSPATGQQEAAPAVPRLRAHDNRTMVEIIADHPAELVRTDSPNFLCSVLPSHWRCNKTLPVAFKVVALGEVSEGTVVTVMAGNDENYSAELRNASAVMKNQVARFNDLRFVGRSGRGKSFTLTITVFTNPPQVATYHRAIKVTVDGPREPRRHRQKLDDQPKPGLFSERLSELERLRQTTMRVSVPTQNPRPSLSAVPTPFNPQGQTQISDPRQAQSSPPWSYDQSYTPYLSQMTSPSIHSTTPLSSTRATGLPAISDVPRRHPGASDLSPFSDPRQFERQFAGLSSLTESRFSNPRMHYPATFTYTPTPVTSGMSLGMSTTTHYHTYLPPPYPGSTQNQSVPFQTGSTPYLYYGSSGSYQFSMVPGGDRSPSRMLPPCTSASTGSSLINPNLPNQNDVDADGSHSSSPTVLNSSGRMDESVWRPY</sequence>
<name>A0AAD8G9W2_ACIOX</name>
<feature type="region of interest" description="Disordered" evidence="16">
    <location>
        <begin position="410"/>
        <end position="470"/>
    </location>
</feature>
<keyword evidence="12" id="KW-0539">Nucleus</keyword>
<evidence type="ECO:0000256" key="16">
    <source>
        <dbReference type="SAM" id="MobiDB-lite"/>
    </source>
</evidence>
<feature type="domain" description="Runt" evidence="17">
    <location>
        <begin position="68"/>
        <end position="196"/>
    </location>
</feature>
<dbReference type="GO" id="GO:0005829">
    <property type="term" value="C:cytosol"/>
    <property type="evidence" value="ECO:0007669"/>
    <property type="project" value="UniProtKB-ARBA"/>
</dbReference>
<keyword evidence="7" id="KW-0221">Differentiation</keyword>
<feature type="compositionally biased region" description="Polar residues" evidence="16">
    <location>
        <begin position="246"/>
        <end position="294"/>
    </location>
</feature>
<proteinExistence type="predicted"/>
<gene>
    <name evidence="18" type="primary">RUNX2</name>
    <name evidence="18" type="ORF">AOXY_G7169</name>
</gene>
<dbReference type="PANTHER" id="PTHR11950:SF7">
    <property type="entry name" value="RUNT-RELATED TRANSCRIPTION FACTOR 2"/>
    <property type="match status" value="1"/>
</dbReference>
<dbReference type="InterPro" id="IPR008967">
    <property type="entry name" value="p53-like_TF_DNA-bd_sf"/>
</dbReference>
<evidence type="ECO:0000313" key="19">
    <source>
        <dbReference type="Proteomes" id="UP001230051"/>
    </source>
</evidence>
<dbReference type="PROSITE" id="PS51062">
    <property type="entry name" value="RUNT"/>
    <property type="match status" value="1"/>
</dbReference>
<dbReference type="Pfam" id="PF08504">
    <property type="entry name" value="RunxI"/>
    <property type="match status" value="1"/>
</dbReference>
<keyword evidence="6" id="KW-0597">Phosphoprotein</keyword>
<feature type="binding site" evidence="15">
    <location>
        <position position="130"/>
    </location>
    <ligand>
        <name>chloride</name>
        <dbReference type="ChEBI" id="CHEBI:17996"/>
        <label>1</label>
    </ligand>
</feature>
<dbReference type="GO" id="GO:0000978">
    <property type="term" value="F:RNA polymerase II cis-regulatory region sequence-specific DNA binding"/>
    <property type="evidence" value="ECO:0007669"/>
    <property type="project" value="TreeGrafter"/>
</dbReference>
<dbReference type="SUPFAM" id="SSF49417">
    <property type="entry name" value="p53-like transcription factors"/>
    <property type="match status" value="1"/>
</dbReference>
<feature type="region of interest" description="Disordered" evidence="16">
    <location>
        <begin position="188"/>
        <end position="213"/>
    </location>
</feature>
<evidence type="ECO:0000256" key="1">
    <source>
        <dbReference type="ARBA" id="ARBA00004123"/>
    </source>
</evidence>
<dbReference type="Pfam" id="PF00853">
    <property type="entry name" value="Runt"/>
    <property type="match status" value="1"/>
</dbReference>
<dbReference type="EMBL" id="JAGXEW010000006">
    <property type="protein sequence ID" value="KAK1170346.1"/>
    <property type="molecule type" value="Genomic_DNA"/>
</dbReference>
<evidence type="ECO:0000256" key="7">
    <source>
        <dbReference type="ARBA" id="ARBA00022782"/>
    </source>
</evidence>
<dbReference type="Gene3D" id="4.10.770.10">
    <property type="entry name" value="Signal Protein Aml-1b, Chain A, domain 3"/>
    <property type="match status" value="1"/>
</dbReference>
<organism evidence="18 19">
    <name type="scientific">Acipenser oxyrinchus oxyrinchus</name>
    <dbReference type="NCBI Taxonomy" id="40147"/>
    <lineage>
        <taxon>Eukaryota</taxon>
        <taxon>Metazoa</taxon>
        <taxon>Chordata</taxon>
        <taxon>Craniata</taxon>
        <taxon>Vertebrata</taxon>
        <taxon>Euteleostomi</taxon>
        <taxon>Actinopterygii</taxon>
        <taxon>Chondrostei</taxon>
        <taxon>Acipenseriformes</taxon>
        <taxon>Acipenseridae</taxon>
        <taxon>Acipenser</taxon>
    </lineage>
</organism>
<feature type="compositionally biased region" description="Low complexity" evidence="16">
    <location>
        <begin position="27"/>
        <end position="40"/>
    </location>
</feature>
<keyword evidence="8" id="KW-0832">Ubl conjugation</keyword>
<dbReference type="InterPro" id="IPR027384">
    <property type="entry name" value="Runx_central_dom_sf"/>
</dbReference>
<feature type="region of interest" description="Disordered" evidence="16">
    <location>
        <begin position="225"/>
        <end position="320"/>
    </location>
</feature>
<evidence type="ECO:0000256" key="14">
    <source>
        <dbReference type="PIRNR" id="PIRNR009374"/>
    </source>
</evidence>
<feature type="binding site" evidence="15">
    <location>
        <position position="134"/>
    </location>
    <ligand>
        <name>chloride</name>
        <dbReference type="ChEBI" id="CHEBI:17996"/>
        <label>1</label>
    </ligand>
</feature>
<dbReference type="InterPro" id="IPR000040">
    <property type="entry name" value="AML1_Runt"/>
</dbReference>
<dbReference type="GO" id="GO:0000981">
    <property type="term" value="F:DNA-binding transcription factor activity, RNA polymerase II-specific"/>
    <property type="evidence" value="ECO:0007669"/>
    <property type="project" value="TreeGrafter"/>
</dbReference>
<keyword evidence="10 14" id="KW-0238">DNA-binding</keyword>
<feature type="compositionally biased region" description="Polar residues" evidence="16">
    <location>
        <begin position="424"/>
        <end position="460"/>
    </location>
</feature>
<evidence type="ECO:0000256" key="9">
    <source>
        <dbReference type="ARBA" id="ARBA00023015"/>
    </source>
</evidence>
<evidence type="ECO:0000313" key="18">
    <source>
        <dbReference type="EMBL" id="KAK1170346.1"/>
    </source>
</evidence>
<evidence type="ECO:0000256" key="2">
    <source>
        <dbReference type="ARBA" id="ARBA00004496"/>
    </source>
</evidence>
<dbReference type="PRINTS" id="PR00967">
    <property type="entry name" value="ONCOGENEAML1"/>
</dbReference>
<evidence type="ECO:0000256" key="8">
    <source>
        <dbReference type="ARBA" id="ARBA00022843"/>
    </source>
</evidence>
<keyword evidence="3" id="KW-0488">Methylation</keyword>
<dbReference type="FunFam" id="4.10.770.10:FF:000001">
    <property type="entry name" value="Runt-related transcription factor"/>
    <property type="match status" value="1"/>
</dbReference>
<dbReference type="GO" id="GO:0045944">
    <property type="term" value="P:positive regulation of transcription by RNA polymerase II"/>
    <property type="evidence" value="ECO:0007669"/>
    <property type="project" value="UniProtKB-ARBA"/>
</dbReference>
<keyword evidence="5" id="KW-1017">Isopeptide bond</keyword>
<feature type="region of interest" description="Disordered" evidence="16">
    <location>
        <begin position="27"/>
        <end position="57"/>
    </location>
</feature>
<dbReference type="InterPro" id="IPR013524">
    <property type="entry name" value="Runt_dom"/>
</dbReference>
<accession>A0AAD8G9W2</accession>
<dbReference type="GO" id="GO:0005524">
    <property type="term" value="F:ATP binding"/>
    <property type="evidence" value="ECO:0007669"/>
    <property type="project" value="InterPro"/>
</dbReference>
<evidence type="ECO:0000256" key="10">
    <source>
        <dbReference type="ARBA" id="ARBA00023125"/>
    </source>
</evidence>
<dbReference type="GO" id="GO:0001649">
    <property type="term" value="P:osteoblast differentiation"/>
    <property type="evidence" value="ECO:0007669"/>
    <property type="project" value="UniProtKB-ARBA"/>
</dbReference>
<feature type="compositionally biased region" description="Basic and acidic residues" evidence="16">
    <location>
        <begin position="461"/>
        <end position="470"/>
    </location>
</feature>
<dbReference type="GO" id="GO:0045892">
    <property type="term" value="P:negative regulation of DNA-templated transcription"/>
    <property type="evidence" value="ECO:0007669"/>
    <property type="project" value="UniProtKB-ARBA"/>
</dbReference>
<keyword evidence="9 14" id="KW-0805">Transcription regulation</keyword>
<dbReference type="InterPro" id="IPR012346">
    <property type="entry name" value="p53/RUNT-type_TF_DNA-bd_sf"/>
</dbReference>
<dbReference type="Gene3D" id="2.60.40.720">
    <property type="match status" value="1"/>
</dbReference>
<dbReference type="GO" id="GO:0002062">
    <property type="term" value="P:chondrocyte differentiation"/>
    <property type="evidence" value="ECO:0007669"/>
    <property type="project" value="TreeGrafter"/>
</dbReference>
<dbReference type="GO" id="GO:0030097">
    <property type="term" value="P:hemopoiesis"/>
    <property type="evidence" value="ECO:0007669"/>
    <property type="project" value="TreeGrafter"/>
</dbReference>
<comment type="subcellular location">
    <subcellularLocation>
        <location evidence="2">Cytoplasm</location>
    </subcellularLocation>
    <subcellularLocation>
        <location evidence="1 14">Nucleus</location>
    </subcellularLocation>
</comment>
<feature type="compositionally biased region" description="Polar residues" evidence="16">
    <location>
        <begin position="225"/>
        <end position="236"/>
    </location>
</feature>
<dbReference type="GO" id="GO:0045669">
    <property type="term" value="P:positive regulation of osteoblast differentiation"/>
    <property type="evidence" value="ECO:0007669"/>
    <property type="project" value="UniProtKB-ARBA"/>
</dbReference>
<evidence type="ECO:0000256" key="15">
    <source>
        <dbReference type="PIRSR" id="PIRSR009374-1"/>
    </source>
</evidence>
<keyword evidence="11 14" id="KW-0804">Transcription</keyword>
<reference evidence="18" key="1">
    <citation type="submission" date="2022-02" db="EMBL/GenBank/DDBJ databases">
        <title>Atlantic sturgeon de novo genome assembly.</title>
        <authorList>
            <person name="Stock M."/>
            <person name="Klopp C."/>
            <person name="Guiguen Y."/>
            <person name="Cabau C."/>
            <person name="Parinello H."/>
            <person name="Santidrian Yebra-Pimentel E."/>
            <person name="Kuhl H."/>
            <person name="Dirks R.P."/>
            <person name="Guessner J."/>
            <person name="Wuertz S."/>
            <person name="Du K."/>
            <person name="Schartl M."/>
        </authorList>
    </citation>
    <scope>NUCLEOTIDE SEQUENCE</scope>
    <source>
        <strain evidence="18">STURGEONOMICS-FGT-2020</strain>
        <tissue evidence="18">Whole blood</tissue>
    </source>
</reference>
<evidence type="ECO:0000256" key="11">
    <source>
        <dbReference type="ARBA" id="ARBA00023163"/>
    </source>
</evidence>
<dbReference type="InterPro" id="IPR016554">
    <property type="entry name" value="TF_Runt-rel_RUNX"/>
</dbReference>
<evidence type="ECO:0000256" key="4">
    <source>
        <dbReference type="ARBA" id="ARBA00022490"/>
    </source>
</evidence>
<dbReference type="PIRSF" id="PIRSF009374">
    <property type="entry name" value="TF_Runt-rel_RUNX"/>
    <property type="match status" value="1"/>
</dbReference>
<dbReference type="AlphaFoldDB" id="A0AAD8G9W2"/>
<evidence type="ECO:0000256" key="3">
    <source>
        <dbReference type="ARBA" id="ARBA00022481"/>
    </source>
</evidence>
<evidence type="ECO:0000256" key="6">
    <source>
        <dbReference type="ARBA" id="ARBA00022553"/>
    </source>
</evidence>
<dbReference type="PANTHER" id="PTHR11950">
    <property type="entry name" value="RUNT RELATED"/>
    <property type="match status" value="1"/>
</dbReference>
<dbReference type="FunFam" id="2.60.40.720:FF:000001">
    <property type="entry name" value="Runt-related transcription factor"/>
    <property type="match status" value="1"/>
</dbReference>
<comment type="caution">
    <text evidence="18">The sequence shown here is derived from an EMBL/GenBank/DDBJ whole genome shotgun (WGS) entry which is preliminary data.</text>
</comment>
<keyword evidence="19" id="KW-1185">Reference proteome</keyword>
<dbReference type="InterPro" id="IPR013711">
    <property type="entry name" value="RunxI_C_dom"/>
</dbReference>
<dbReference type="Proteomes" id="UP001230051">
    <property type="component" value="Unassembled WGS sequence"/>
</dbReference>
<feature type="binding site" evidence="15">
    <location>
        <position position="188"/>
    </location>
    <ligand>
        <name>chloride</name>
        <dbReference type="ChEBI" id="CHEBI:17996"/>
        <label>2</label>
    </ligand>
</feature>
<evidence type="ECO:0000256" key="12">
    <source>
        <dbReference type="ARBA" id="ARBA00023242"/>
    </source>
</evidence>
<protein>
    <recommendedName>
        <fullName evidence="14">Runt-related transcription factor</fullName>
    </recommendedName>
</protein>
<evidence type="ECO:0000256" key="5">
    <source>
        <dbReference type="ARBA" id="ARBA00022499"/>
    </source>
</evidence>
<dbReference type="GO" id="GO:0005654">
    <property type="term" value="C:nucleoplasm"/>
    <property type="evidence" value="ECO:0007669"/>
    <property type="project" value="UniProtKB-ARBA"/>
</dbReference>
<evidence type="ECO:0000256" key="13">
    <source>
        <dbReference type="ARBA" id="ARBA00061835"/>
    </source>
</evidence>